<dbReference type="EMBL" id="CM000913">
    <property type="protein sequence ID" value="EFG09291.1"/>
    <property type="molecule type" value="Genomic_DNA"/>
</dbReference>
<reference evidence="1 2" key="1">
    <citation type="journal article" date="2010" name="Genome Biol. Evol.">
        <title>The sequence of a 1.8-mb bacterial linear plasmid reveals a rich evolutionary reservoir of secondary metabolic pathways.</title>
        <authorList>
            <person name="Medema M.H."/>
            <person name="Trefzer A."/>
            <person name="Kovalchuk A."/>
            <person name="van den Berg M."/>
            <person name="Mueller U."/>
            <person name="Heijne W."/>
            <person name="Wu L."/>
            <person name="Alam M.T."/>
            <person name="Ronning C.M."/>
            <person name="Nierman W.C."/>
            <person name="Bovenberg R.A.L."/>
            <person name="Breitling R."/>
            <person name="Takano E."/>
        </authorList>
    </citation>
    <scope>NUCLEOTIDE SEQUENCE [LARGE SCALE GENOMIC DNA]</scope>
    <source>
        <strain evidence="2">ATCC 27064 / DSM 738 / JCM 4710 / NBRC 13307 / NCIMB 12785 / NRRL 3585 / VKM Ac-602</strain>
    </source>
</reference>
<protein>
    <submittedName>
        <fullName evidence="1">SclU-like protein</fullName>
    </submittedName>
</protein>
<accession>B5GLA5</accession>
<evidence type="ECO:0000313" key="2">
    <source>
        <dbReference type="Proteomes" id="UP000002357"/>
    </source>
</evidence>
<dbReference type="Proteomes" id="UP000002357">
    <property type="component" value="Chromosome"/>
</dbReference>
<evidence type="ECO:0000313" key="1">
    <source>
        <dbReference type="EMBL" id="EFG09291.1"/>
    </source>
</evidence>
<dbReference type="RefSeq" id="WP_003952486.1">
    <property type="nucleotide sequence ID" value="NZ_CM000913.1"/>
</dbReference>
<name>B5GLA5_STRCL</name>
<dbReference type="KEGG" id="sclf:BB341_07715"/>
<dbReference type="AlphaFoldDB" id="B5GLA5"/>
<gene>
    <name evidence="1" type="ORF">SCLAV_4217</name>
</gene>
<proteinExistence type="predicted"/>
<dbReference type="OrthoDB" id="3389865at2"/>
<organism evidence="1 2">
    <name type="scientific">Streptomyces clavuligerus</name>
    <dbReference type="NCBI Taxonomy" id="1901"/>
    <lineage>
        <taxon>Bacteria</taxon>
        <taxon>Bacillati</taxon>
        <taxon>Actinomycetota</taxon>
        <taxon>Actinomycetes</taxon>
        <taxon>Kitasatosporales</taxon>
        <taxon>Streptomycetaceae</taxon>
        <taxon>Streptomyces</taxon>
    </lineage>
</organism>
<dbReference type="STRING" id="1901.BB341_07715"/>
<sequence length="264" mass="26471">MNRTSHPSFRIALSLAAAVCSAVAGLVLLPWDPRATVPVAPGSDTLTTGYTWWGVALFAVVLAVAAWVTGRFGGGAGAAMAAAGGVPSALLLVSFLAHEPESDGFAGLWSLNWLFAACLMVVGAGVVAMVAQDGRPGLDRMPDASLKLLVPAAVAGAVSFTAFLVQLVSSGSGPVVRGCAALAALALGYGAGWILRAVGRRPATATLLTVGAVLLMAAVETVSALLWEWRAPEALAWGITLLGCGAGTAAAYLPRTPNGPPSGA</sequence>
<keyword evidence="2" id="KW-1185">Reference proteome</keyword>
<dbReference type="GeneID" id="93729306"/>